<evidence type="ECO:0000313" key="9">
    <source>
        <dbReference type="EMBL" id="MFF0452867.1"/>
    </source>
</evidence>
<dbReference type="InterPro" id="IPR020846">
    <property type="entry name" value="MFS_dom"/>
</dbReference>
<feature type="transmembrane region" description="Helical" evidence="7">
    <location>
        <begin position="88"/>
        <end position="106"/>
    </location>
</feature>
<evidence type="ECO:0000313" key="10">
    <source>
        <dbReference type="Proteomes" id="UP001601521"/>
    </source>
</evidence>
<keyword evidence="4 7" id="KW-0812">Transmembrane</keyword>
<comment type="caution">
    <text evidence="9">The sequence shown here is derived from an EMBL/GenBank/DDBJ whole genome shotgun (WGS) entry which is preliminary data.</text>
</comment>
<keyword evidence="10" id="KW-1185">Reference proteome</keyword>
<organism evidence="9 10">
    <name type="scientific">Nocardia africana</name>
    <dbReference type="NCBI Taxonomy" id="134964"/>
    <lineage>
        <taxon>Bacteria</taxon>
        <taxon>Bacillati</taxon>
        <taxon>Actinomycetota</taxon>
        <taxon>Actinomycetes</taxon>
        <taxon>Mycobacteriales</taxon>
        <taxon>Nocardiaceae</taxon>
        <taxon>Nocardia</taxon>
    </lineage>
</organism>
<feature type="domain" description="Major facilitator superfamily (MFS) profile" evidence="8">
    <location>
        <begin position="52"/>
        <end position="257"/>
    </location>
</feature>
<feature type="transmembrane region" description="Helical" evidence="7">
    <location>
        <begin position="182"/>
        <end position="202"/>
    </location>
</feature>
<protein>
    <submittedName>
        <fullName evidence="9">MFS transporter</fullName>
    </submittedName>
</protein>
<keyword evidence="5 7" id="KW-1133">Transmembrane helix</keyword>
<evidence type="ECO:0000256" key="4">
    <source>
        <dbReference type="ARBA" id="ARBA00022692"/>
    </source>
</evidence>
<dbReference type="InterPro" id="IPR011701">
    <property type="entry name" value="MFS"/>
</dbReference>
<dbReference type="SUPFAM" id="SSF103473">
    <property type="entry name" value="MFS general substrate transporter"/>
    <property type="match status" value="1"/>
</dbReference>
<evidence type="ECO:0000256" key="2">
    <source>
        <dbReference type="ARBA" id="ARBA00022448"/>
    </source>
</evidence>
<evidence type="ECO:0000256" key="1">
    <source>
        <dbReference type="ARBA" id="ARBA00004651"/>
    </source>
</evidence>
<evidence type="ECO:0000259" key="8">
    <source>
        <dbReference type="PROSITE" id="PS50850"/>
    </source>
</evidence>
<feature type="transmembrane region" description="Helical" evidence="7">
    <location>
        <begin position="118"/>
        <end position="136"/>
    </location>
</feature>
<keyword evidence="3" id="KW-1003">Cell membrane</keyword>
<feature type="transmembrane region" description="Helical" evidence="7">
    <location>
        <begin position="214"/>
        <end position="233"/>
    </location>
</feature>
<feature type="transmembrane region" description="Helical" evidence="7">
    <location>
        <begin position="54"/>
        <end position="76"/>
    </location>
</feature>
<accession>A0ABW6NE05</accession>
<dbReference type="EMBL" id="JBIALX010000002">
    <property type="protein sequence ID" value="MFF0452867.1"/>
    <property type="molecule type" value="Genomic_DNA"/>
</dbReference>
<name>A0ABW6NE05_9NOCA</name>
<dbReference type="PANTHER" id="PTHR42718:SF46">
    <property type="entry name" value="BLR6921 PROTEIN"/>
    <property type="match status" value="1"/>
</dbReference>
<evidence type="ECO:0000256" key="5">
    <source>
        <dbReference type="ARBA" id="ARBA00022989"/>
    </source>
</evidence>
<gene>
    <name evidence="9" type="ORF">ACFYTH_05795</name>
</gene>
<dbReference type="RefSeq" id="WP_387249590.1">
    <property type="nucleotide sequence ID" value="NZ_JBIALX010000002.1"/>
</dbReference>
<dbReference type="Proteomes" id="UP001601521">
    <property type="component" value="Unassembled WGS sequence"/>
</dbReference>
<dbReference type="PROSITE" id="PS50850">
    <property type="entry name" value="MFS"/>
    <property type="match status" value="1"/>
</dbReference>
<proteinExistence type="predicted"/>
<reference evidence="9 10" key="1">
    <citation type="submission" date="2024-10" db="EMBL/GenBank/DDBJ databases">
        <title>The Natural Products Discovery Center: Release of the First 8490 Sequenced Strains for Exploring Actinobacteria Biosynthetic Diversity.</title>
        <authorList>
            <person name="Kalkreuter E."/>
            <person name="Kautsar S.A."/>
            <person name="Yang D."/>
            <person name="Bader C.D."/>
            <person name="Teijaro C.N."/>
            <person name="Fluegel L."/>
            <person name="Davis C.M."/>
            <person name="Simpson J.R."/>
            <person name="Lauterbach L."/>
            <person name="Steele A.D."/>
            <person name="Gui C."/>
            <person name="Meng S."/>
            <person name="Li G."/>
            <person name="Viehrig K."/>
            <person name="Ye F."/>
            <person name="Su P."/>
            <person name="Kiefer A.F."/>
            <person name="Nichols A."/>
            <person name="Cepeda A.J."/>
            <person name="Yan W."/>
            <person name="Fan B."/>
            <person name="Jiang Y."/>
            <person name="Adhikari A."/>
            <person name="Zheng C.-J."/>
            <person name="Schuster L."/>
            <person name="Cowan T.M."/>
            <person name="Smanski M.J."/>
            <person name="Chevrette M.G."/>
            <person name="De Carvalho L.P.S."/>
            <person name="Shen B."/>
        </authorList>
    </citation>
    <scope>NUCLEOTIDE SEQUENCE [LARGE SCALE GENOMIC DNA]</scope>
    <source>
        <strain evidence="9 10">NPDC004550</strain>
    </source>
</reference>
<feature type="transmembrane region" description="Helical" evidence="7">
    <location>
        <begin position="142"/>
        <end position="161"/>
    </location>
</feature>
<dbReference type="PANTHER" id="PTHR42718">
    <property type="entry name" value="MAJOR FACILITATOR SUPERFAMILY MULTIDRUG TRANSPORTER MFSC"/>
    <property type="match status" value="1"/>
</dbReference>
<evidence type="ECO:0000256" key="7">
    <source>
        <dbReference type="SAM" id="Phobius"/>
    </source>
</evidence>
<dbReference type="Pfam" id="PF07690">
    <property type="entry name" value="MFS_1"/>
    <property type="match status" value="1"/>
</dbReference>
<comment type="subcellular location">
    <subcellularLocation>
        <location evidence="1">Cell membrane</location>
        <topology evidence="1">Multi-pass membrane protein</topology>
    </subcellularLocation>
</comment>
<evidence type="ECO:0000256" key="3">
    <source>
        <dbReference type="ARBA" id="ARBA00022475"/>
    </source>
</evidence>
<evidence type="ECO:0000256" key="6">
    <source>
        <dbReference type="ARBA" id="ARBA00023136"/>
    </source>
</evidence>
<keyword evidence="2" id="KW-0813">Transport</keyword>
<dbReference type="Gene3D" id="1.20.1250.20">
    <property type="entry name" value="MFS general substrate transporter like domains"/>
    <property type="match status" value="1"/>
</dbReference>
<keyword evidence="6 7" id="KW-0472">Membrane</keyword>
<dbReference type="InterPro" id="IPR036259">
    <property type="entry name" value="MFS_trans_sf"/>
</dbReference>
<sequence>MLSVPRSGSTRPLWTGRWSAPAARRRRAASTAGIDGETPPLIDLRLFTRRSFSASVLVGAFVGLATFGSLFAIPLYFQQVRGHDVFEAGLLLAPLGLGAAIAMPFTGRLSDRVGSRELAFAGSIITLLSAVGFSLLGEHTSSIWAVVAGFFIGVGMGATGAPVQGSLYRTLPPEQVPQGSSVLYMLNQLGGSLGVAVAALLIQTAGGPLAGFHHAYYAIVVILAVGVVATLWLPGKPVPAAVQTLDTSSPTAVGQEA</sequence>